<keyword evidence="4" id="KW-0812">Transmembrane</keyword>
<organism evidence="6 7">
    <name type="scientific">Carnegiea gigantea</name>
    <dbReference type="NCBI Taxonomy" id="171969"/>
    <lineage>
        <taxon>Eukaryota</taxon>
        <taxon>Viridiplantae</taxon>
        <taxon>Streptophyta</taxon>
        <taxon>Embryophyta</taxon>
        <taxon>Tracheophyta</taxon>
        <taxon>Spermatophyta</taxon>
        <taxon>Magnoliopsida</taxon>
        <taxon>eudicotyledons</taxon>
        <taxon>Gunneridae</taxon>
        <taxon>Pentapetalae</taxon>
        <taxon>Caryophyllales</taxon>
        <taxon>Cactineae</taxon>
        <taxon>Cactaceae</taxon>
        <taxon>Cactoideae</taxon>
        <taxon>Echinocereeae</taxon>
        <taxon>Carnegiea</taxon>
    </lineage>
</organism>
<comment type="subcellular location">
    <subcellularLocation>
        <location evidence="1">Membrane</location>
    </subcellularLocation>
</comment>
<keyword evidence="3" id="KW-0560">Oxidoreductase</keyword>
<dbReference type="GO" id="GO:0016491">
    <property type="term" value="F:oxidoreductase activity"/>
    <property type="evidence" value="ECO:0007669"/>
    <property type="project" value="UniProtKB-KW"/>
</dbReference>
<dbReference type="AlphaFoldDB" id="A0A9Q1KSZ6"/>
<evidence type="ECO:0000256" key="3">
    <source>
        <dbReference type="ARBA" id="ARBA00023002"/>
    </source>
</evidence>
<evidence type="ECO:0000256" key="1">
    <source>
        <dbReference type="ARBA" id="ARBA00004370"/>
    </source>
</evidence>
<feature type="domain" description="Fatty acid desaturase" evidence="5">
    <location>
        <begin position="25"/>
        <end position="130"/>
    </location>
</feature>
<proteinExistence type="inferred from homology"/>
<accession>A0A9Q1KSZ6</accession>
<dbReference type="GO" id="GO:0006629">
    <property type="term" value="P:lipid metabolic process"/>
    <property type="evidence" value="ECO:0007669"/>
    <property type="project" value="InterPro"/>
</dbReference>
<evidence type="ECO:0000313" key="7">
    <source>
        <dbReference type="Proteomes" id="UP001153076"/>
    </source>
</evidence>
<feature type="transmembrane region" description="Helical" evidence="4">
    <location>
        <begin position="49"/>
        <end position="67"/>
    </location>
</feature>
<protein>
    <recommendedName>
        <fullName evidence="5">Fatty acid desaturase domain-containing protein</fullName>
    </recommendedName>
</protein>
<dbReference type="GO" id="GO:0016020">
    <property type="term" value="C:membrane"/>
    <property type="evidence" value="ECO:0007669"/>
    <property type="project" value="UniProtKB-SubCell"/>
</dbReference>
<dbReference type="Proteomes" id="UP001153076">
    <property type="component" value="Unassembled WGS sequence"/>
</dbReference>
<dbReference type="Pfam" id="PF00487">
    <property type="entry name" value="FA_desaturase"/>
    <property type="match status" value="1"/>
</dbReference>
<keyword evidence="4" id="KW-1133">Transmembrane helix</keyword>
<dbReference type="OrthoDB" id="1461976at2759"/>
<name>A0A9Q1KSZ6_9CARY</name>
<evidence type="ECO:0000259" key="5">
    <source>
        <dbReference type="Pfam" id="PF00487"/>
    </source>
</evidence>
<dbReference type="InterPro" id="IPR005804">
    <property type="entry name" value="FA_desaturase_dom"/>
</dbReference>
<evidence type="ECO:0000256" key="4">
    <source>
        <dbReference type="SAM" id="Phobius"/>
    </source>
</evidence>
<keyword evidence="7" id="KW-1185">Reference proteome</keyword>
<dbReference type="PANTHER" id="PTHR32100">
    <property type="entry name" value="OMEGA-6 FATTY ACID DESATURASE, CHLOROPLASTIC"/>
    <property type="match status" value="1"/>
</dbReference>
<feature type="transmembrane region" description="Helical" evidence="4">
    <location>
        <begin position="20"/>
        <end position="43"/>
    </location>
</feature>
<evidence type="ECO:0000313" key="6">
    <source>
        <dbReference type="EMBL" id="KAJ8448323.1"/>
    </source>
</evidence>
<sequence length="193" mass="21854">MERARKEGITFPSRNEKLDVVTSTICWCAMVALLATLCFIFGPTPGLKLYGVPYLVFIMWLGLVTYLNHHGDGEERLPRYRGKGWNYLRGALSTLDRDYGMFNNIHHHIETHVIHHLFPQIPHYHLVEASGDLNLMLVVMTDKSSKTNNGKVLQGAQKISRALRINHFVSDSGDIVYYETDPHLTIGGASKCM</sequence>
<reference evidence="6" key="1">
    <citation type="submission" date="2022-04" db="EMBL/GenBank/DDBJ databases">
        <title>Carnegiea gigantea Genome sequencing and assembly v2.</title>
        <authorList>
            <person name="Copetti D."/>
            <person name="Sanderson M.J."/>
            <person name="Burquez A."/>
            <person name="Wojciechowski M.F."/>
        </authorList>
    </citation>
    <scope>NUCLEOTIDE SEQUENCE</scope>
    <source>
        <strain evidence="6">SGP5-SGP5p</strain>
        <tissue evidence="6">Aerial part</tissue>
    </source>
</reference>
<evidence type="ECO:0000256" key="2">
    <source>
        <dbReference type="ARBA" id="ARBA00009295"/>
    </source>
</evidence>
<dbReference type="EMBL" id="JAKOGI010000030">
    <property type="protein sequence ID" value="KAJ8448323.1"/>
    <property type="molecule type" value="Genomic_DNA"/>
</dbReference>
<dbReference type="InterPro" id="IPR012171">
    <property type="entry name" value="Fatty_acid_desaturase"/>
</dbReference>
<keyword evidence="4" id="KW-0472">Membrane</keyword>
<comment type="caution">
    <text evidence="6">The sequence shown here is derived from an EMBL/GenBank/DDBJ whole genome shotgun (WGS) entry which is preliminary data.</text>
</comment>
<gene>
    <name evidence="6" type="ORF">Cgig2_021951</name>
</gene>
<comment type="similarity">
    <text evidence="2">Belongs to the fatty acid desaturase type 1 family.</text>
</comment>